<dbReference type="InterPro" id="IPR012910">
    <property type="entry name" value="Plug_dom"/>
</dbReference>
<dbReference type="EMBL" id="QRQK01000030">
    <property type="protein sequence ID" value="RHM93961.1"/>
    <property type="molecule type" value="Genomic_DNA"/>
</dbReference>
<feature type="chain" id="PRO_5018998695" evidence="8">
    <location>
        <begin position="26"/>
        <end position="1072"/>
    </location>
</feature>
<dbReference type="InterPro" id="IPR037066">
    <property type="entry name" value="Plug_dom_sf"/>
</dbReference>
<evidence type="ECO:0000256" key="7">
    <source>
        <dbReference type="PROSITE-ProRule" id="PRU01360"/>
    </source>
</evidence>
<protein>
    <submittedName>
        <fullName evidence="10">SusC/RagA family TonB-linked outer membrane protein</fullName>
    </submittedName>
</protein>
<keyword evidence="2 7" id="KW-0813">Transport</keyword>
<keyword evidence="6 7" id="KW-0998">Cell outer membrane</keyword>
<dbReference type="Gene3D" id="2.60.40.1120">
    <property type="entry name" value="Carboxypeptidase-like, regulatory domain"/>
    <property type="match status" value="1"/>
</dbReference>
<dbReference type="GO" id="GO:0009279">
    <property type="term" value="C:cell outer membrane"/>
    <property type="evidence" value="ECO:0007669"/>
    <property type="project" value="UniProtKB-SubCell"/>
</dbReference>
<dbReference type="Pfam" id="PF13715">
    <property type="entry name" value="CarbopepD_reg_2"/>
    <property type="match status" value="1"/>
</dbReference>
<comment type="caution">
    <text evidence="10">The sequence shown here is derived from an EMBL/GenBank/DDBJ whole genome shotgun (WGS) entry which is preliminary data.</text>
</comment>
<evidence type="ECO:0000259" key="9">
    <source>
        <dbReference type="Pfam" id="PF07715"/>
    </source>
</evidence>
<evidence type="ECO:0000256" key="6">
    <source>
        <dbReference type="ARBA" id="ARBA00023237"/>
    </source>
</evidence>
<keyword evidence="8" id="KW-0732">Signal</keyword>
<dbReference type="SUPFAM" id="SSF49464">
    <property type="entry name" value="Carboxypeptidase regulatory domain-like"/>
    <property type="match status" value="1"/>
</dbReference>
<dbReference type="RefSeq" id="WP_118494756.1">
    <property type="nucleotide sequence ID" value="NZ_QRQK01000030.1"/>
</dbReference>
<evidence type="ECO:0000313" key="11">
    <source>
        <dbReference type="Proteomes" id="UP000285109"/>
    </source>
</evidence>
<feature type="domain" description="TonB-dependent receptor plug" evidence="9">
    <location>
        <begin position="201"/>
        <end position="308"/>
    </location>
</feature>
<evidence type="ECO:0000256" key="3">
    <source>
        <dbReference type="ARBA" id="ARBA00022452"/>
    </source>
</evidence>
<sequence length="1072" mass="120058">MNYRKKAMLMAGALLCLNLSIYSQSISLKMSNVSVKKAMTELQTKSGYSFVYIAGDVDTDRTISINASQLKDAVAQILKGQNVSYEIQGKNIVIKKGSQQQVTSSEKKKKVTGTVKDSNGEPIIGATVIEKGTANGTVTDFDGNYALELSESGTLAVSYIGYKSQEFAASQIKQGALAVTLKEDTEVMDEVVVVGYGSVKRSDVTGSVSSLDAESLTAASQTNAIDAMQGKISGVNITRNAARPGGSYNIVVRGLSSINNSNAPLWVIDGIPTNSDASDINPADIEKIDVLKDASATAIYGSRGANGVIIVTTKRGKEGKVSINYDGYWGIRKASNLPDMMNMDEYIKFRTEMFQAQGKSTDRSNAEFFTPEEWERIDNGTYTDWVNLILCNGQQYSNTITASGGNADGTFSIGLGQLHEEGTIPNQNFDRYNMHLNVNHKFSKIWEAGGSLYFTHSVQNIGSYEALRSAYRLPGVAYPYDEEGNLVYHVYRNDVVSNPLLESGEDGEQRQNKRFRVFGNIYLQMKPIEGLTLRSQFAPQMIYKREGVYIGPDSKNSTGKAESTTADYNQTLYWSYVWDNQVTYDKLFGLHHLNLSFVQSIQMEEWEYSNQSAKGFSYNSLWYNLGASGLSNATKSTTDFEKRTLASFLGRVQYSFNERYLLTLSGRYDGSSRLAAGNQWAFFPSAALAWRMSEEDFLKDFEQLSNLKLRISYGTTGNDAVDIYGTQSGISLKNYDFGGLTVPAYYKDRLANRELSWEKTNEINVGLDFGFFNSRINGAIDVYRRDAKDLIMERKLPSTSGWTSIWDNIGHVRNVGVELQLNTVNVQTKDFTWETGFTFSKNHNELIELYGGKKDDVTNKWFIGEPIDVNYDYVFDGIWQTDEAEQAAVYGQKPGQVKVRDIDGNKVIDADDKQILGQRSPKWIGSITSTFRYKDFDLSVYLYTQQGAQVQDAFMSSFMTFEGNYNQLDVDYWTENNPSNEFPQPGNKGKYYDTMRYIDVSFVRVGSITLGWNIPKEWTKKIGIKNARLYFTTNNPFTFSSYKGFDPEWATQNTWGTVTGYTTYLIGTKIEF</sequence>
<dbReference type="PROSITE" id="PS52016">
    <property type="entry name" value="TONB_DEPENDENT_REC_3"/>
    <property type="match status" value="1"/>
</dbReference>
<evidence type="ECO:0000256" key="4">
    <source>
        <dbReference type="ARBA" id="ARBA00022692"/>
    </source>
</evidence>
<comment type="subcellular location">
    <subcellularLocation>
        <location evidence="1 7">Cell outer membrane</location>
        <topology evidence="1 7">Multi-pass membrane protein</topology>
    </subcellularLocation>
</comment>
<reference evidence="10 11" key="1">
    <citation type="submission" date="2018-08" db="EMBL/GenBank/DDBJ databases">
        <title>A genome reference for cultivated species of the human gut microbiota.</title>
        <authorList>
            <person name="Zou Y."/>
            <person name="Xue W."/>
            <person name="Luo G."/>
        </authorList>
    </citation>
    <scope>NUCLEOTIDE SEQUENCE [LARGE SCALE GENOMIC DNA]</scope>
    <source>
        <strain evidence="10 11">AF31-28B-AC</strain>
    </source>
</reference>
<evidence type="ECO:0000256" key="5">
    <source>
        <dbReference type="ARBA" id="ARBA00023136"/>
    </source>
</evidence>
<dbReference type="AlphaFoldDB" id="A0A415SXY2"/>
<dbReference type="InterPro" id="IPR023996">
    <property type="entry name" value="TonB-dep_OMP_SusC/RagA"/>
</dbReference>
<dbReference type="InterPro" id="IPR023997">
    <property type="entry name" value="TonB-dep_OMP_SusC/RagA_CS"/>
</dbReference>
<keyword evidence="5 7" id="KW-0472">Membrane</keyword>
<dbReference type="InterPro" id="IPR039426">
    <property type="entry name" value="TonB-dep_rcpt-like"/>
</dbReference>
<keyword evidence="4 7" id="KW-0812">Transmembrane</keyword>
<organism evidence="10 11">
    <name type="scientific">Phocaeicola plebeius</name>
    <dbReference type="NCBI Taxonomy" id="310297"/>
    <lineage>
        <taxon>Bacteria</taxon>
        <taxon>Pseudomonadati</taxon>
        <taxon>Bacteroidota</taxon>
        <taxon>Bacteroidia</taxon>
        <taxon>Bacteroidales</taxon>
        <taxon>Bacteroidaceae</taxon>
        <taxon>Phocaeicola</taxon>
    </lineage>
</organism>
<evidence type="ECO:0000256" key="2">
    <source>
        <dbReference type="ARBA" id="ARBA00022448"/>
    </source>
</evidence>
<dbReference type="Gene3D" id="2.40.170.20">
    <property type="entry name" value="TonB-dependent receptor, beta-barrel domain"/>
    <property type="match status" value="1"/>
</dbReference>
<dbReference type="FunFam" id="2.60.40.1120:FF:000003">
    <property type="entry name" value="Outer membrane protein Omp121"/>
    <property type="match status" value="1"/>
</dbReference>
<keyword evidence="3 7" id="KW-1134">Transmembrane beta strand</keyword>
<dbReference type="Proteomes" id="UP000285109">
    <property type="component" value="Unassembled WGS sequence"/>
</dbReference>
<evidence type="ECO:0000256" key="1">
    <source>
        <dbReference type="ARBA" id="ARBA00004571"/>
    </source>
</evidence>
<evidence type="ECO:0000256" key="8">
    <source>
        <dbReference type="SAM" id="SignalP"/>
    </source>
</evidence>
<comment type="similarity">
    <text evidence="7">Belongs to the TonB-dependent receptor family.</text>
</comment>
<proteinExistence type="inferred from homology"/>
<dbReference type="SUPFAM" id="SSF56935">
    <property type="entry name" value="Porins"/>
    <property type="match status" value="1"/>
</dbReference>
<name>A0A415SXY2_9BACT</name>
<accession>A0A415SXY2</accession>
<dbReference type="Pfam" id="PF07715">
    <property type="entry name" value="Plug"/>
    <property type="match status" value="1"/>
</dbReference>
<gene>
    <name evidence="10" type="ORF">DWZ34_13605</name>
</gene>
<dbReference type="NCBIfam" id="TIGR04056">
    <property type="entry name" value="OMP_RagA_SusC"/>
    <property type="match status" value="1"/>
</dbReference>
<dbReference type="InterPro" id="IPR008969">
    <property type="entry name" value="CarboxyPept-like_regulatory"/>
</dbReference>
<dbReference type="FunFam" id="2.170.130.10:FF:000008">
    <property type="entry name" value="SusC/RagA family TonB-linked outer membrane protein"/>
    <property type="match status" value="1"/>
</dbReference>
<dbReference type="NCBIfam" id="TIGR04057">
    <property type="entry name" value="SusC_RagA_signa"/>
    <property type="match status" value="1"/>
</dbReference>
<evidence type="ECO:0000313" key="10">
    <source>
        <dbReference type="EMBL" id="RHM93961.1"/>
    </source>
</evidence>
<dbReference type="Gene3D" id="2.170.130.10">
    <property type="entry name" value="TonB-dependent receptor, plug domain"/>
    <property type="match status" value="1"/>
</dbReference>
<feature type="signal peptide" evidence="8">
    <location>
        <begin position="1"/>
        <end position="25"/>
    </location>
</feature>
<dbReference type="InterPro" id="IPR036942">
    <property type="entry name" value="Beta-barrel_TonB_sf"/>
</dbReference>